<gene>
    <name evidence="2" type="ORF">N7468_003782</name>
</gene>
<dbReference type="SUPFAM" id="SSF50129">
    <property type="entry name" value="GroES-like"/>
    <property type="match status" value="1"/>
</dbReference>
<evidence type="ECO:0000256" key="1">
    <source>
        <dbReference type="SAM" id="MobiDB-lite"/>
    </source>
</evidence>
<organism evidence="2 3">
    <name type="scientific">Penicillium chermesinum</name>
    <dbReference type="NCBI Taxonomy" id="63820"/>
    <lineage>
        <taxon>Eukaryota</taxon>
        <taxon>Fungi</taxon>
        <taxon>Dikarya</taxon>
        <taxon>Ascomycota</taxon>
        <taxon>Pezizomycotina</taxon>
        <taxon>Eurotiomycetes</taxon>
        <taxon>Eurotiomycetidae</taxon>
        <taxon>Eurotiales</taxon>
        <taxon>Aspergillaceae</taxon>
        <taxon>Penicillium</taxon>
    </lineage>
</organism>
<dbReference type="OrthoDB" id="48317at2759"/>
<name>A0A9W9P759_9EURO</name>
<dbReference type="GeneID" id="83200382"/>
<proteinExistence type="predicted"/>
<dbReference type="Gene3D" id="3.90.180.10">
    <property type="entry name" value="Medium-chain alcohol dehydrogenases, catalytic domain"/>
    <property type="match status" value="1"/>
</dbReference>
<feature type="compositionally biased region" description="Polar residues" evidence="1">
    <location>
        <begin position="1"/>
        <end position="14"/>
    </location>
</feature>
<feature type="region of interest" description="Disordered" evidence="1">
    <location>
        <begin position="1"/>
        <end position="30"/>
    </location>
</feature>
<accession>A0A9W9P759</accession>
<evidence type="ECO:0000313" key="3">
    <source>
        <dbReference type="Proteomes" id="UP001150941"/>
    </source>
</evidence>
<dbReference type="RefSeq" id="XP_058332082.1">
    <property type="nucleotide sequence ID" value="XM_058473079.1"/>
</dbReference>
<dbReference type="AlphaFoldDB" id="A0A9W9P759"/>
<protein>
    <submittedName>
        <fullName evidence="2">Uncharacterized protein</fullName>
    </submittedName>
</protein>
<dbReference type="InterPro" id="IPR011032">
    <property type="entry name" value="GroES-like_sf"/>
</dbReference>
<keyword evidence="3" id="KW-1185">Reference proteome</keyword>
<evidence type="ECO:0000313" key="2">
    <source>
        <dbReference type="EMBL" id="KAJ5239163.1"/>
    </source>
</evidence>
<reference evidence="2" key="1">
    <citation type="submission" date="2022-11" db="EMBL/GenBank/DDBJ databases">
        <authorList>
            <person name="Petersen C."/>
        </authorList>
    </citation>
    <scope>NUCLEOTIDE SEQUENCE</scope>
    <source>
        <strain evidence="2">IBT 19713</strain>
    </source>
</reference>
<dbReference type="EMBL" id="JAPQKS010000003">
    <property type="protein sequence ID" value="KAJ5239163.1"/>
    <property type="molecule type" value="Genomic_DNA"/>
</dbReference>
<dbReference type="Proteomes" id="UP001150941">
    <property type="component" value="Unassembled WGS sequence"/>
</dbReference>
<comment type="caution">
    <text evidence="2">The sequence shown here is derived from an EMBL/GenBank/DDBJ whole genome shotgun (WGS) entry which is preliminary data.</text>
</comment>
<reference evidence="2" key="2">
    <citation type="journal article" date="2023" name="IMA Fungus">
        <title>Comparative genomic study of the Penicillium genus elucidates a diverse pangenome and 15 lateral gene transfer events.</title>
        <authorList>
            <person name="Petersen C."/>
            <person name="Sorensen T."/>
            <person name="Nielsen M.R."/>
            <person name="Sondergaard T.E."/>
            <person name="Sorensen J.L."/>
            <person name="Fitzpatrick D.A."/>
            <person name="Frisvad J.C."/>
            <person name="Nielsen K.L."/>
        </authorList>
    </citation>
    <scope>NUCLEOTIDE SEQUENCE</scope>
    <source>
        <strain evidence="2">IBT 19713</strain>
    </source>
</reference>
<sequence length="65" mass="7257">MTGNKGAYQSSQKAASFEVRDGPRPRPGTGQVIIRNRAVALNLIDTWIQSRGNMYTWLTFLFVLG</sequence>